<feature type="region of interest" description="Disordered" evidence="1">
    <location>
        <begin position="422"/>
        <end position="453"/>
    </location>
</feature>
<feature type="compositionally biased region" description="Low complexity" evidence="1">
    <location>
        <begin position="345"/>
        <end position="356"/>
    </location>
</feature>
<name>A0A517LI22_9PEZI</name>
<proteinExistence type="predicted"/>
<evidence type="ECO:0000256" key="2">
    <source>
        <dbReference type="SAM" id="Phobius"/>
    </source>
</evidence>
<evidence type="ECO:0000256" key="1">
    <source>
        <dbReference type="SAM" id="MobiDB-lite"/>
    </source>
</evidence>
<feature type="compositionally biased region" description="Pro residues" evidence="1">
    <location>
        <begin position="373"/>
        <end position="384"/>
    </location>
</feature>
<keyword evidence="2" id="KW-1133">Transmembrane helix</keyword>
<organism evidence="3 4">
    <name type="scientific">Venturia effusa</name>
    <dbReference type="NCBI Taxonomy" id="50376"/>
    <lineage>
        <taxon>Eukaryota</taxon>
        <taxon>Fungi</taxon>
        <taxon>Dikarya</taxon>
        <taxon>Ascomycota</taxon>
        <taxon>Pezizomycotina</taxon>
        <taxon>Dothideomycetes</taxon>
        <taxon>Pleosporomycetidae</taxon>
        <taxon>Venturiales</taxon>
        <taxon>Venturiaceae</taxon>
        <taxon>Venturia</taxon>
    </lineage>
</organism>
<protein>
    <submittedName>
        <fullName evidence="3">Uncharacterized protein</fullName>
    </submittedName>
</protein>
<feature type="compositionally biased region" description="Polar residues" evidence="1">
    <location>
        <begin position="324"/>
        <end position="335"/>
    </location>
</feature>
<feature type="transmembrane region" description="Helical" evidence="2">
    <location>
        <begin position="203"/>
        <end position="223"/>
    </location>
</feature>
<dbReference type="OrthoDB" id="10678724at2759"/>
<evidence type="ECO:0000313" key="3">
    <source>
        <dbReference type="EMBL" id="QDS75288.1"/>
    </source>
</evidence>
<feature type="region of interest" description="Disordered" evidence="1">
    <location>
        <begin position="470"/>
        <end position="497"/>
    </location>
</feature>
<keyword evidence="2" id="KW-0812">Transmembrane</keyword>
<feature type="region of interest" description="Disordered" evidence="1">
    <location>
        <begin position="264"/>
        <end position="395"/>
    </location>
</feature>
<dbReference type="Proteomes" id="UP000316270">
    <property type="component" value="Chromosome 13"/>
</dbReference>
<gene>
    <name evidence="3" type="ORF">FKW77_001186</name>
</gene>
<dbReference type="AlphaFoldDB" id="A0A517LI22"/>
<reference evidence="3 4" key="1">
    <citation type="submission" date="2019-07" db="EMBL/GenBank/DDBJ databases">
        <title>Finished genome of Venturia effusa.</title>
        <authorList>
            <person name="Young C.A."/>
            <person name="Cox M.P."/>
            <person name="Ganley A.R.D."/>
            <person name="David W.J."/>
        </authorList>
    </citation>
    <scope>NUCLEOTIDE SEQUENCE [LARGE SCALE GENOMIC DNA]</scope>
    <source>
        <strain evidence="4">albino</strain>
    </source>
</reference>
<evidence type="ECO:0000313" key="4">
    <source>
        <dbReference type="Proteomes" id="UP000316270"/>
    </source>
</evidence>
<keyword evidence="2" id="KW-0472">Membrane</keyword>
<accession>A0A517LI22</accession>
<feature type="compositionally biased region" description="Basic and acidic residues" evidence="1">
    <location>
        <begin position="477"/>
        <end position="487"/>
    </location>
</feature>
<feature type="compositionally biased region" description="Basic and acidic residues" evidence="1">
    <location>
        <begin position="271"/>
        <end position="287"/>
    </location>
</feature>
<keyword evidence="4" id="KW-1185">Reference proteome</keyword>
<feature type="compositionally biased region" description="Polar residues" evidence="1">
    <location>
        <begin position="40"/>
        <end position="53"/>
    </location>
</feature>
<feature type="region of interest" description="Disordered" evidence="1">
    <location>
        <begin position="1"/>
        <end position="83"/>
    </location>
</feature>
<feature type="compositionally biased region" description="Polar residues" evidence="1">
    <location>
        <begin position="444"/>
        <end position="453"/>
    </location>
</feature>
<feature type="compositionally biased region" description="Basic and acidic residues" evidence="1">
    <location>
        <begin position="304"/>
        <end position="316"/>
    </location>
</feature>
<sequence length="497" mass="53134">MRRGNHGKEVSNPSSPYDHDGDTQKDGGGTLTTLDAPIDLQTQQTQPSATIQLQGDDRQGAEIAQATPSPHPLPINENPTPATMSDANIPPNPALPPLLFSTTGGKADGVPITSARTTMSTSTIASIEAGFPGIIVPDFDTSSIANSPSTIRLPPLLLSAPSVLGSSVPTSETVSLATSTSAMANDGTISGDVPGSPSPPANIAYAAIAPAIFAILVLAATLVRWRQKKKRALEAETNLRSDGVLAGEKGRKFGVGKCGVSIIAVPFPPPRGERSRSDTLRTEDKNGLRMHSLPSSIRHLTIPPRRDGERELRDSDIYSPRYYTPSNQTSASSTQRVRRRQQEKSSSSGTLPGVSSMELADPSSRAIHHLSPQTPPPTLPPLPSPDLNDDWLPECLNSPARLNTVEDPSNFPTASLARSLLSSGSADRHVPKLSPRSPPVIGPNIQSRFHENSSCGNSLVTPFHRNYKKLSDVPPSRTERRVKDGRMETSWWRGMDE</sequence>
<dbReference type="EMBL" id="CP042197">
    <property type="protein sequence ID" value="QDS75288.1"/>
    <property type="molecule type" value="Genomic_DNA"/>
</dbReference>